<sequence>MHLLIENKTDEEIKFDIDLEKTVAEVLKTEGLEDNYEVSITFVDRKEIHKLNKEFRGVDRPTDVLSFPLDDEILIPNEDIMLGDIVICLDVAKDQAIEFGHSLRREVMYLTCHSTLHLLGYDHMEEDEKREMRTREKEVMKNLRVFKSDSKETFDHADKNDYAREKIDPSGKMTTEEFKSLRDDLKEEIKEELRIEQRYANVDYGKIYTKEDLTHGQKFLKGFDYAYEGLVFAINHEKNMKFHILACAIVLVASLFFNISRIEMMFLVFAITSVIALELVNTALENAIDISTDGRWLYLAKSAKDVSAAATFISALNALFIGYLIFFDKFLNFYDSVILRIARRPSHLALISISLIIIITVFFKGIFYEGHGTAFRGGFVSGHTSVSFGLATMGIMMVDNPLVRLILLGLALIVAESRYEANIHSTKEILRGAILGISVALVIFGVFS</sequence>
<keyword evidence="14" id="KW-0472">Membrane</keyword>
<evidence type="ECO:0000256" key="1">
    <source>
        <dbReference type="ARBA" id="ARBA00010875"/>
    </source>
</evidence>
<dbReference type="Gene3D" id="1.20.144.10">
    <property type="entry name" value="Phosphatidic acid phosphatase type 2/haloperoxidase"/>
    <property type="match status" value="1"/>
</dbReference>
<dbReference type="Gene3D" id="3.40.390.30">
    <property type="entry name" value="Metalloproteases ('zincins'), catalytic domain"/>
    <property type="match status" value="1"/>
</dbReference>
<dbReference type="GO" id="GO:0004521">
    <property type="term" value="F:RNA endonuclease activity"/>
    <property type="evidence" value="ECO:0007669"/>
    <property type="project" value="UniProtKB-UniRule"/>
</dbReference>
<dbReference type="InterPro" id="IPR023091">
    <property type="entry name" value="MetalPrtase_cat_dom_sf_prd"/>
</dbReference>
<dbReference type="AlphaFoldDB" id="F0GXI1"/>
<comment type="function">
    <text evidence="9">Single strand-specific metallo-endoribonuclease involved in late-stage 70S ribosome quality control and in maturation of the 3' terminus of the 16S rRNA.</text>
</comment>
<evidence type="ECO:0000313" key="17">
    <source>
        <dbReference type="Proteomes" id="UP000005286"/>
    </source>
</evidence>
<comment type="caution">
    <text evidence="16">The sequence shown here is derived from an EMBL/GenBank/DDBJ whole genome shotgun (WGS) entry which is preliminary data.</text>
</comment>
<dbReference type="GO" id="GO:0006364">
    <property type="term" value="P:rRNA processing"/>
    <property type="evidence" value="ECO:0007669"/>
    <property type="project" value="UniProtKB-UniRule"/>
</dbReference>
<comment type="subcellular location">
    <subcellularLocation>
        <location evidence="9">Cytoplasm</location>
    </subcellularLocation>
</comment>
<keyword evidence="9" id="KW-0963">Cytoplasm</keyword>
<keyword evidence="12" id="KW-0547">Nucleotide-binding</keyword>
<dbReference type="Pfam" id="PF01569">
    <property type="entry name" value="PAP2"/>
    <property type="match status" value="1"/>
</dbReference>
<keyword evidence="4 9" id="KW-0540">Nuclease</keyword>
<dbReference type="PROSITE" id="PS01306">
    <property type="entry name" value="UPF0054"/>
    <property type="match status" value="1"/>
</dbReference>
<evidence type="ECO:0000256" key="9">
    <source>
        <dbReference type="HAMAP-Rule" id="MF_00009"/>
    </source>
</evidence>
<dbReference type="Pfam" id="PF02130">
    <property type="entry name" value="YbeY"/>
    <property type="match status" value="1"/>
</dbReference>
<feature type="binding site" evidence="11">
    <location>
        <position position="278"/>
    </location>
    <ligand>
        <name>substrate</name>
    </ligand>
</feature>
<feature type="binding site" evidence="12">
    <location>
        <position position="225"/>
    </location>
    <ligand>
        <name>ATP</name>
        <dbReference type="ChEBI" id="CHEBI:30616"/>
    </ligand>
</feature>
<dbReference type="RefSeq" id="WP_004835554.1">
    <property type="nucleotide sequence ID" value="NZ_AEXM01000031.1"/>
</dbReference>
<dbReference type="SUPFAM" id="SSF55486">
    <property type="entry name" value="Metalloproteases ('zincins'), catalytic domain"/>
    <property type="match status" value="1"/>
</dbReference>
<dbReference type="PANTHER" id="PTHR46986:SF1">
    <property type="entry name" value="ENDORIBONUCLEASE YBEY, CHLOROPLASTIC"/>
    <property type="match status" value="1"/>
</dbReference>
<dbReference type="Proteomes" id="UP000005286">
    <property type="component" value="Unassembled WGS sequence"/>
</dbReference>
<dbReference type="PATRIC" id="fig|879305.3.peg.1511"/>
<organism evidence="16 17">
    <name type="scientific">Anaerococcus prevotii ACS-065-V-Col13</name>
    <dbReference type="NCBI Taxonomy" id="879305"/>
    <lineage>
        <taxon>Bacteria</taxon>
        <taxon>Bacillati</taxon>
        <taxon>Bacillota</taxon>
        <taxon>Tissierellia</taxon>
        <taxon>Tissierellales</taxon>
        <taxon>Peptoniphilaceae</taxon>
        <taxon>Anaerococcus</taxon>
    </lineage>
</organism>
<evidence type="ECO:0000256" key="11">
    <source>
        <dbReference type="PIRSR" id="PIRSR600829-2"/>
    </source>
</evidence>
<feature type="transmembrane region" description="Helical" evidence="14">
    <location>
        <begin position="388"/>
        <end position="417"/>
    </location>
</feature>
<dbReference type="HAMAP" id="MF_00009">
    <property type="entry name" value="Endoribonucl_YbeY"/>
    <property type="match status" value="1"/>
</dbReference>
<dbReference type="EMBL" id="AEXM01000031">
    <property type="protein sequence ID" value="EGC81475.1"/>
    <property type="molecule type" value="Genomic_DNA"/>
</dbReference>
<feature type="transmembrane region" description="Helical" evidence="14">
    <location>
        <begin position="348"/>
        <end position="368"/>
    </location>
</feature>
<keyword evidence="17" id="KW-1185">Reference proteome</keyword>
<protein>
    <recommendedName>
        <fullName evidence="9">Endoribonuclease YbeY</fullName>
        <ecNumber evidence="9">3.1.-.-</ecNumber>
    </recommendedName>
</protein>
<feature type="transmembrane region" description="Helical" evidence="14">
    <location>
        <begin position="242"/>
        <end position="259"/>
    </location>
</feature>
<keyword evidence="8 9" id="KW-0862">Zinc</keyword>
<dbReference type="SUPFAM" id="SSF48317">
    <property type="entry name" value="Acid phosphatase/Vanadium-dependent haloperoxidase"/>
    <property type="match status" value="1"/>
</dbReference>
<evidence type="ECO:0000256" key="3">
    <source>
        <dbReference type="ARBA" id="ARBA00022552"/>
    </source>
</evidence>
<keyword evidence="14" id="KW-0812">Transmembrane</keyword>
<keyword evidence="3 9" id="KW-0698">rRNA processing</keyword>
<dbReference type="NCBIfam" id="TIGR00043">
    <property type="entry name" value="rRNA maturation RNase YbeY"/>
    <property type="match status" value="1"/>
</dbReference>
<feature type="binding site" evidence="9">
    <location>
        <position position="117"/>
    </location>
    <ligand>
        <name>Zn(2+)</name>
        <dbReference type="ChEBI" id="CHEBI:29105"/>
        <note>catalytic</note>
    </ligand>
</feature>
<evidence type="ECO:0000256" key="5">
    <source>
        <dbReference type="ARBA" id="ARBA00022723"/>
    </source>
</evidence>
<evidence type="ECO:0000256" key="4">
    <source>
        <dbReference type="ARBA" id="ARBA00022722"/>
    </source>
</evidence>
<evidence type="ECO:0000256" key="6">
    <source>
        <dbReference type="ARBA" id="ARBA00022759"/>
    </source>
</evidence>
<dbReference type="eggNOG" id="COG0818">
    <property type="taxonomic scope" value="Bacteria"/>
</dbReference>
<feature type="transmembrane region" description="Helical" evidence="14">
    <location>
        <begin position="429"/>
        <end position="447"/>
    </location>
</feature>
<keyword evidence="2 9" id="KW-0690">Ribosome biogenesis</keyword>
<evidence type="ECO:0000256" key="8">
    <source>
        <dbReference type="ARBA" id="ARBA00022833"/>
    </source>
</evidence>
<accession>F0GXI1</accession>
<dbReference type="GO" id="GO:0008654">
    <property type="term" value="P:phospholipid biosynthetic process"/>
    <property type="evidence" value="ECO:0007669"/>
    <property type="project" value="InterPro"/>
</dbReference>
<evidence type="ECO:0000256" key="10">
    <source>
        <dbReference type="PIRSR" id="PIRSR600829-1"/>
    </source>
</evidence>
<proteinExistence type="inferred from homology"/>
<feature type="domain" description="Phosphatidic acid phosphatase type 2/haloperoxidase" evidence="15">
    <location>
        <begin position="370"/>
        <end position="445"/>
    </location>
</feature>
<evidence type="ECO:0000313" key="16">
    <source>
        <dbReference type="EMBL" id="EGC81475.1"/>
    </source>
</evidence>
<dbReference type="InterPro" id="IPR020549">
    <property type="entry name" value="YbeY_CS"/>
</dbReference>
<dbReference type="InterPro" id="IPR036938">
    <property type="entry name" value="PAP2/HPO_sf"/>
</dbReference>
<comment type="cofactor">
    <cofactor evidence="9">
        <name>Zn(2+)</name>
        <dbReference type="ChEBI" id="CHEBI:29105"/>
    </cofactor>
    <text evidence="9">Binds 1 zinc ion.</text>
</comment>
<dbReference type="GO" id="GO:0016020">
    <property type="term" value="C:membrane"/>
    <property type="evidence" value="ECO:0007669"/>
    <property type="project" value="InterPro"/>
</dbReference>
<dbReference type="GO" id="GO:0004222">
    <property type="term" value="F:metalloendopeptidase activity"/>
    <property type="evidence" value="ECO:0007669"/>
    <property type="project" value="InterPro"/>
</dbReference>
<comment type="cofactor">
    <cofactor evidence="13">
        <name>Mg(2+)</name>
        <dbReference type="ChEBI" id="CHEBI:18420"/>
    </cofactor>
    <text evidence="13">Mn(2+), Zn(2+), Cd(2+) and Co(2+) support activity to lesser extents.</text>
</comment>
<evidence type="ECO:0000256" key="14">
    <source>
        <dbReference type="SAM" id="Phobius"/>
    </source>
</evidence>
<feature type="binding site" evidence="12">
    <location>
        <position position="285"/>
    </location>
    <ligand>
        <name>ATP</name>
        <dbReference type="ChEBI" id="CHEBI:30616"/>
    </ligand>
</feature>
<dbReference type="PANTHER" id="PTHR46986">
    <property type="entry name" value="ENDORIBONUCLEASE YBEY, CHLOROPLASTIC"/>
    <property type="match status" value="1"/>
</dbReference>
<dbReference type="eggNOG" id="COG0319">
    <property type="taxonomic scope" value="Bacteria"/>
</dbReference>
<dbReference type="Pfam" id="PF01219">
    <property type="entry name" value="DAGK_prokar"/>
    <property type="match status" value="1"/>
</dbReference>
<evidence type="ECO:0000256" key="13">
    <source>
        <dbReference type="PIRSR" id="PIRSR600829-4"/>
    </source>
</evidence>
<keyword evidence="7 9" id="KW-0378">Hydrolase</keyword>
<name>F0GXI1_9FIRM</name>
<keyword evidence="5 9" id="KW-0479">Metal-binding</keyword>
<reference evidence="16 17" key="1">
    <citation type="submission" date="2011-01" db="EMBL/GenBank/DDBJ databases">
        <authorList>
            <person name="Durkin A.S."/>
            <person name="Madupu R."/>
            <person name="Torralba M."/>
            <person name="Gillis M."/>
            <person name="Methe B."/>
            <person name="Sutton G."/>
            <person name="Nelson K.E."/>
        </authorList>
    </citation>
    <scope>NUCLEOTIDE SEQUENCE [LARGE SCALE GENOMIC DNA]</scope>
    <source>
        <strain evidence="16 17">ACS-065-V-Col13</strain>
    </source>
</reference>
<keyword evidence="13" id="KW-0460">Magnesium</keyword>
<keyword evidence="6 9" id="KW-0255">Endonuclease</keyword>
<feature type="binding site" evidence="12">
    <location>
        <position position="237"/>
    </location>
    <ligand>
        <name>ATP</name>
        <dbReference type="ChEBI" id="CHEBI:30616"/>
    </ligand>
</feature>
<feature type="binding site" evidence="9">
    <location>
        <position position="113"/>
    </location>
    <ligand>
        <name>Zn(2+)</name>
        <dbReference type="ChEBI" id="CHEBI:29105"/>
        <note>catalytic</note>
    </ligand>
</feature>
<dbReference type="InterPro" id="IPR000829">
    <property type="entry name" value="DAGK"/>
</dbReference>
<dbReference type="STRING" id="879305.HMPREF9290_0525"/>
<dbReference type="GO" id="GO:0016301">
    <property type="term" value="F:kinase activity"/>
    <property type="evidence" value="ECO:0007669"/>
    <property type="project" value="InterPro"/>
</dbReference>
<evidence type="ECO:0000256" key="12">
    <source>
        <dbReference type="PIRSR" id="PIRSR600829-3"/>
    </source>
</evidence>
<feature type="binding site" evidence="13">
    <location>
        <position position="285"/>
    </location>
    <ligand>
        <name>a divalent metal cation</name>
        <dbReference type="ChEBI" id="CHEBI:60240"/>
    </ligand>
</feature>
<feature type="binding site" evidence="13">
    <location>
        <position position="237"/>
    </location>
    <ligand>
        <name>a divalent metal cation</name>
        <dbReference type="ChEBI" id="CHEBI:60240"/>
    </ligand>
</feature>
<keyword evidence="14" id="KW-1133">Transmembrane helix</keyword>
<dbReference type="InterPro" id="IPR002036">
    <property type="entry name" value="YbeY"/>
</dbReference>
<feature type="transmembrane region" description="Helical" evidence="14">
    <location>
        <begin position="308"/>
        <end position="327"/>
    </location>
</feature>
<comment type="similarity">
    <text evidence="1 9">Belongs to the endoribonuclease YbeY family.</text>
</comment>
<feature type="binding site" evidence="12">
    <location>
        <begin position="304"/>
        <end position="305"/>
    </location>
    <ligand>
        <name>ATP</name>
        <dbReference type="ChEBI" id="CHEBI:30616"/>
    </ligand>
</feature>
<feature type="transmembrane region" description="Helical" evidence="14">
    <location>
        <begin position="266"/>
        <end position="288"/>
    </location>
</feature>
<dbReference type="Gene3D" id="1.10.287.3610">
    <property type="match status" value="1"/>
</dbReference>
<dbReference type="CDD" id="cd14266">
    <property type="entry name" value="UDPK_IM_PAP2_like"/>
    <property type="match status" value="1"/>
</dbReference>
<gene>
    <name evidence="9 16" type="primary">ybeY</name>
    <name evidence="16" type="ORF">HMPREF9290_0525</name>
</gene>
<dbReference type="GO" id="GO:0005524">
    <property type="term" value="F:ATP binding"/>
    <property type="evidence" value="ECO:0007669"/>
    <property type="project" value="UniProtKB-KW"/>
</dbReference>
<dbReference type="InterPro" id="IPR000326">
    <property type="entry name" value="PAP2/HPO"/>
</dbReference>
<evidence type="ECO:0000256" key="2">
    <source>
        <dbReference type="ARBA" id="ARBA00022517"/>
    </source>
</evidence>
<dbReference type="eggNOG" id="COG0671">
    <property type="taxonomic scope" value="Bacteria"/>
</dbReference>
<feature type="active site" description="Proton acceptor" evidence="10">
    <location>
        <position position="278"/>
    </location>
</feature>
<feature type="binding site" evidence="9">
    <location>
        <position position="123"/>
    </location>
    <ligand>
        <name>Zn(2+)</name>
        <dbReference type="ChEBI" id="CHEBI:29105"/>
        <note>catalytic</note>
    </ligand>
</feature>
<evidence type="ECO:0000256" key="7">
    <source>
        <dbReference type="ARBA" id="ARBA00022801"/>
    </source>
</evidence>
<evidence type="ECO:0000259" key="15">
    <source>
        <dbReference type="Pfam" id="PF01569"/>
    </source>
</evidence>
<dbReference type="InterPro" id="IPR036945">
    <property type="entry name" value="DAGK_sf"/>
</dbReference>
<dbReference type="GO" id="GO:0005737">
    <property type="term" value="C:cytoplasm"/>
    <property type="evidence" value="ECO:0007669"/>
    <property type="project" value="UniProtKB-SubCell"/>
</dbReference>
<dbReference type="GO" id="GO:0008270">
    <property type="term" value="F:zinc ion binding"/>
    <property type="evidence" value="ECO:0007669"/>
    <property type="project" value="UniProtKB-UniRule"/>
</dbReference>
<dbReference type="EC" id="3.1.-.-" evidence="9"/>
<keyword evidence="12" id="KW-0067">ATP-binding</keyword>